<proteinExistence type="predicted"/>
<evidence type="ECO:0000313" key="2">
    <source>
        <dbReference type="EMBL" id="TDK31003.1"/>
    </source>
</evidence>
<keyword evidence="1" id="KW-0732">Signal</keyword>
<protein>
    <recommendedName>
        <fullName evidence="4">Outer membrane protein assembly factor BamE</fullName>
    </recommendedName>
</protein>
<dbReference type="Proteomes" id="UP000295543">
    <property type="component" value="Unassembled WGS sequence"/>
</dbReference>
<feature type="signal peptide" evidence="1">
    <location>
        <begin position="1"/>
        <end position="22"/>
    </location>
</feature>
<reference evidence="2 3" key="1">
    <citation type="submission" date="2019-03" db="EMBL/GenBank/DDBJ databases">
        <title>Luteimonas zhaokaii sp.nov., isolated from the rectal contents of Plateau pika in Yushu, Qinghai Province, China.</title>
        <authorList>
            <person name="Zhang G."/>
        </authorList>
    </citation>
    <scope>NUCLEOTIDE SEQUENCE [LARGE SCALE GENOMIC DNA]</scope>
    <source>
        <strain evidence="2 3">THG-MD21</strain>
    </source>
</reference>
<sequence>MRNWGMGAALALATLVGGTAAANDGQTREVQSKDGTFTGEIVGTPAEGSKFAQLEIGMSMQDVQELLDRAPDRFHTYESGKRWIPFYFGNDATRLQALFRGEGCLIFTGGNVWGGGGSELIQIEVDPEGGCYQP</sequence>
<evidence type="ECO:0000256" key="1">
    <source>
        <dbReference type="SAM" id="SignalP"/>
    </source>
</evidence>
<evidence type="ECO:0008006" key="4">
    <source>
        <dbReference type="Google" id="ProtNLM"/>
    </source>
</evidence>
<feature type="chain" id="PRO_5020976575" description="Outer membrane protein assembly factor BamE" evidence="1">
    <location>
        <begin position="23"/>
        <end position="134"/>
    </location>
</feature>
<dbReference type="AlphaFoldDB" id="A0A4R5U9F0"/>
<dbReference type="RefSeq" id="WP_133394056.1">
    <property type="nucleotide sequence ID" value="NZ_SMTG01000004.1"/>
</dbReference>
<dbReference type="EMBL" id="SMTG01000004">
    <property type="protein sequence ID" value="TDK31003.1"/>
    <property type="molecule type" value="Genomic_DNA"/>
</dbReference>
<comment type="caution">
    <text evidence="2">The sequence shown here is derived from an EMBL/GenBank/DDBJ whole genome shotgun (WGS) entry which is preliminary data.</text>
</comment>
<evidence type="ECO:0000313" key="3">
    <source>
        <dbReference type="Proteomes" id="UP000295543"/>
    </source>
</evidence>
<dbReference type="OrthoDB" id="7304788at2"/>
<accession>A0A4R5U9F0</accession>
<gene>
    <name evidence="2" type="ORF">E2F49_11770</name>
</gene>
<keyword evidence="3" id="KW-1185">Reference proteome</keyword>
<name>A0A4R5U9F0_9GAMM</name>
<organism evidence="2 3">
    <name type="scientific">Luteimonas terrae</name>
    <dbReference type="NCBI Taxonomy" id="1530191"/>
    <lineage>
        <taxon>Bacteria</taxon>
        <taxon>Pseudomonadati</taxon>
        <taxon>Pseudomonadota</taxon>
        <taxon>Gammaproteobacteria</taxon>
        <taxon>Lysobacterales</taxon>
        <taxon>Lysobacteraceae</taxon>
        <taxon>Luteimonas</taxon>
    </lineage>
</organism>